<evidence type="ECO:0000313" key="5">
    <source>
        <dbReference type="Proteomes" id="UP001497525"/>
    </source>
</evidence>
<keyword evidence="1" id="KW-0433">Leucine-rich repeat</keyword>
<gene>
    <name evidence="4" type="ORF">CDAUBV1_LOCUS3807</name>
</gene>
<dbReference type="PROSITE" id="PS51450">
    <property type="entry name" value="LRR"/>
    <property type="match status" value="2"/>
</dbReference>
<dbReference type="SMART" id="SM00369">
    <property type="entry name" value="LRR_TYP"/>
    <property type="match status" value="5"/>
</dbReference>
<comment type="caution">
    <text evidence="4">The sequence shown here is derived from an EMBL/GenBank/DDBJ whole genome shotgun (WGS) entry which is preliminary data.</text>
</comment>
<dbReference type="InterPro" id="IPR003591">
    <property type="entry name" value="Leu-rich_rpt_typical-subtyp"/>
</dbReference>
<evidence type="ECO:0000256" key="3">
    <source>
        <dbReference type="SAM" id="MobiDB-lite"/>
    </source>
</evidence>
<keyword evidence="2" id="KW-0677">Repeat</keyword>
<organism evidence="4 5">
    <name type="scientific">Calicophoron daubneyi</name>
    <name type="common">Rumen fluke</name>
    <name type="synonym">Paramphistomum daubneyi</name>
    <dbReference type="NCBI Taxonomy" id="300641"/>
    <lineage>
        <taxon>Eukaryota</taxon>
        <taxon>Metazoa</taxon>
        <taxon>Spiralia</taxon>
        <taxon>Lophotrochozoa</taxon>
        <taxon>Platyhelminthes</taxon>
        <taxon>Trematoda</taxon>
        <taxon>Digenea</taxon>
        <taxon>Plagiorchiida</taxon>
        <taxon>Pronocephalata</taxon>
        <taxon>Paramphistomoidea</taxon>
        <taxon>Paramphistomidae</taxon>
        <taxon>Calicophoron</taxon>
    </lineage>
</organism>
<dbReference type="Pfam" id="PF12799">
    <property type="entry name" value="LRR_4"/>
    <property type="match status" value="1"/>
</dbReference>
<dbReference type="AlphaFoldDB" id="A0AAV2T2D0"/>
<feature type="region of interest" description="Disordered" evidence="3">
    <location>
        <begin position="239"/>
        <end position="268"/>
    </location>
</feature>
<feature type="compositionally biased region" description="Basic and acidic residues" evidence="3">
    <location>
        <begin position="239"/>
        <end position="256"/>
    </location>
</feature>
<dbReference type="Proteomes" id="UP001497525">
    <property type="component" value="Unassembled WGS sequence"/>
</dbReference>
<evidence type="ECO:0008006" key="6">
    <source>
        <dbReference type="Google" id="ProtNLM"/>
    </source>
</evidence>
<dbReference type="InterPro" id="IPR032675">
    <property type="entry name" value="LRR_dom_sf"/>
</dbReference>
<evidence type="ECO:0000256" key="1">
    <source>
        <dbReference type="ARBA" id="ARBA00022614"/>
    </source>
</evidence>
<dbReference type="InterPro" id="IPR001611">
    <property type="entry name" value="Leu-rich_rpt"/>
</dbReference>
<proteinExistence type="predicted"/>
<feature type="region of interest" description="Disordered" evidence="3">
    <location>
        <begin position="1"/>
        <end position="34"/>
    </location>
</feature>
<evidence type="ECO:0000256" key="2">
    <source>
        <dbReference type="ARBA" id="ARBA00022737"/>
    </source>
</evidence>
<dbReference type="Pfam" id="PF14580">
    <property type="entry name" value="LRR_9"/>
    <property type="match status" value="1"/>
</dbReference>
<dbReference type="Gene3D" id="3.80.10.10">
    <property type="entry name" value="Ribonuclease Inhibitor"/>
    <property type="match status" value="2"/>
</dbReference>
<accession>A0AAV2T2D0</accession>
<name>A0AAV2T2D0_CALDB</name>
<dbReference type="InterPro" id="IPR025875">
    <property type="entry name" value="Leu-rich_rpt_4"/>
</dbReference>
<dbReference type="GO" id="GO:0005737">
    <property type="term" value="C:cytoplasm"/>
    <property type="evidence" value="ECO:0007669"/>
    <property type="project" value="TreeGrafter"/>
</dbReference>
<protein>
    <recommendedName>
        <fullName evidence="6">Leucine-rich repeat-containing protein 23</fullName>
    </recommendedName>
</protein>
<dbReference type="SUPFAM" id="SSF52058">
    <property type="entry name" value="L domain-like"/>
    <property type="match status" value="1"/>
</dbReference>
<dbReference type="EMBL" id="CAXLJL010000090">
    <property type="protein sequence ID" value="CAL5131390.1"/>
    <property type="molecule type" value="Genomic_DNA"/>
</dbReference>
<dbReference type="PANTHER" id="PTHR15454">
    <property type="entry name" value="NISCHARIN RELATED"/>
    <property type="match status" value="1"/>
</dbReference>
<reference evidence="4" key="1">
    <citation type="submission" date="2024-06" db="EMBL/GenBank/DDBJ databases">
        <authorList>
            <person name="Liu X."/>
            <person name="Lenzi L."/>
            <person name="Haldenby T S."/>
            <person name="Uol C."/>
        </authorList>
    </citation>
    <scope>NUCLEOTIDE SEQUENCE</scope>
</reference>
<evidence type="ECO:0000313" key="4">
    <source>
        <dbReference type="EMBL" id="CAL5131390.1"/>
    </source>
</evidence>
<sequence length="397" mass="44669">MAAESSSTLHAEGEMSEETGSANRDVIKSESPDSPKAVAVHLTDEIILASLSSIEPTIDGLMYAPTTFVCNKLQLTDLERLQTFIYLRHINVAQNALTDMRPLIHLHNLIDLNASHNKISQIAVGQWPCMTHLNLNFNQISEIPELRLPRLKVLCLNNNKIRSLVNPKSGAPILTASGLPQLHTLQLSHNQLHLMGRRSDDPNLPRTLNIQLPNLKALFLSYNALTSLAVYRPVEPEPSEVKAENSGEHAVEHSEGNLDDEQEKGEQKKRGGFILSKDESALGMLPQLSVLSVRNNGLHDLDGINLMSTPKLQYLNLRENVIDTMDEIDKLVRLPRLRTVILIDNPLCELKDYRLEMRVTLLSLRRLDKEMYTPEENEEADILAEQRRLDRLTADAY</sequence>